<reference evidence="1" key="1">
    <citation type="submission" date="2022-04" db="EMBL/GenBank/DDBJ databases">
        <title>Desulfatitalea alkaliphila sp. nov., a novel anaerobic sulfate-reducing bacterium isolated from terrestrial mud volcano, Taman Peninsula, Russia.</title>
        <authorList>
            <person name="Khomyakova M.A."/>
            <person name="Merkel A.Y."/>
            <person name="Slobodkin A.I."/>
        </authorList>
    </citation>
    <scope>NUCLEOTIDE SEQUENCE</scope>
    <source>
        <strain evidence="1">M08but</strain>
    </source>
</reference>
<evidence type="ECO:0000313" key="2">
    <source>
        <dbReference type="Proteomes" id="UP001165427"/>
    </source>
</evidence>
<dbReference type="RefSeq" id="WP_246910644.1">
    <property type="nucleotide sequence ID" value="NZ_JALJRB010000016.1"/>
</dbReference>
<comment type="caution">
    <text evidence="1">The sequence shown here is derived from an EMBL/GenBank/DDBJ whole genome shotgun (WGS) entry which is preliminary data.</text>
</comment>
<name>A0AA41UJY3_9BACT</name>
<gene>
    <name evidence="1" type="ORF">MRX98_14140</name>
</gene>
<dbReference type="Proteomes" id="UP001165427">
    <property type="component" value="Unassembled WGS sequence"/>
</dbReference>
<proteinExistence type="predicted"/>
<protein>
    <submittedName>
        <fullName evidence="1">Uncharacterized protein</fullName>
    </submittedName>
</protein>
<dbReference type="EMBL" id="JALJRB010000016">
    <property type="protein sequence ID" value="MCJ8501719.1"/>
    <property type="molecule type" value="Genomic_DNA"/>
</dbReference>
<keyword evidence="2" id="KW-1185">Reference proteome</keyword>
<organism evidence="1 2">
    <name type="scientific">Desulfatitalea alkaliphila</name>
    <dbReference type="NCBI Taxonomy" id="2929485"/>
    <lineage>
        <taxon>Bacteria</taxon>
        <taxon>Pseudomonadati</taxon>
        <taxon>Thermodesulfobacteriota</taxon>
        <taxon>Desulfobacteria</taxon>
        <taxon>Desulfobacterales</taxon>
        <taxon>Desulfosarcinaceae</taxon>
        <taxon>Desulfatitalea</taxon>
    </lineage>
</organism>
<evidence type="ECO:0000313" key="1">
    <source>
        <dbReference type="EMBL" id="MCJ8501719.1"/>
    </source>
</evidence>
<accession>A0AA41UJY3</accession>
<sequence>MGKVFRPSNRESSILSKIESSKEHARRRAISAARDHVDELGNAIAMKLVENQLVETTSKNTLEEQIVKCLEAMCRADDFDIDYLVAPYRQLIQHPNVVSLYVTAFLLEKLINHKSVVDIYGSDADIYGCIHQQVTRILP</sequence>
<dbReference type="AlphaFoldDB" id="A0AA41UJY3"/>